<name>A0A913XMZ2_EXADI</name>
<dbReference type="PROSITE" id="PS50071">
    <property type="entry name" value="HOMEOBOX_2"/>
    <property type="match status" value="1"/>
</dbReference>
<feature type="region of interest" description="Disordered" evidence="7">
    <location>
        <begin position="26"/>
        <end position="47"/>
    </location>
</feature>
<dbReference type="InterPro" id="IPR009057">
    <property type="entry name" value="Homeodomain-like_sf"/>
</dbReference>
<dbReference type="GO" id="GO:0030154">
    <property type="term" value="P:cell differentiation"/>
    <property type="evidence" value="ECO:0007669"/>
    <property type="project" value="TreeGrafter"/>
</dbReference>
<dbReference type="PANTHER" id="PTHR24340">
    <property type="entry name" value="HOMEOBOX PROTEIN NKX"/>
    <property type="match status" value="1"/>
</dbReference>
<dbReference type="EnsemblMetazoa" id="XM_021051250.2">
    <property type="protein sequence ID" value="XP_020906909.1"/>
    <property type="gene ID" value="LOC110244999"/>
</dbReference>
<dbReference type="Gene3D" id="1.10.10.60">
    <property type="entry name" value="Homeodomain-like"/>
    <property type="match status" value="1"/>
</dbReference>
<dbReference type="InterPro" id="IPR001356">
    <property type="entry name" value="HD"/>
</dbReference>
<feature type="DNA-binding region" description="Homeobox" evidence="5">
    <location>
        <begin position="72"/>
        <end position="131"/>
    </location>
</feature>
<dbReference type="GO" id="GO:0000981">
    <property type="term" value="F:DNA-binding transcription factor activity, RNA polymerase II-specific"/>
    <property type="evidence" value="ECO:0007669"/>
    <property type="project" value="InterPro"/>
</dbReference>
<evidence type="ECO:0000259" key="8">
    <source>
        <dbReference type="PROSITE" id="PS50071"/>
    </source>
</evidence>
<keyword evidence="3 5" id="KW-0371">Homeobox</keyword>
<dbReference type="CDD" id="cd00086">
    <property type="entry name" value="homeodomain"/>
    <property type="match status" value="1"/>
</dbReference>
<evidence type="ECO:0000256" key="5">
    <source>
        <dbReference type="PROSITE-ProRule" id="PRU00108"/>
    </source>
</evidence>
<sequence>MSCGKGSHPFSVESLLGLGKNFQDSLQKQQEVKTEPQPSHSVHDIHERTLPCYEDKREQLNDFTEIDEPSRKRRQRVLFNESQIHILKSVFARQKYLSPEGRKSLADSLNLSPKQVKTWFQNYRYKCRRKIYSQVRCYEEKPGQRLTTSNVFDASLRGSQTNIHFPSETNRWDNKSIGISPQFCDIPYYFPYTNNLRLIQK</sequence>
<dbReference type="GeneID" id="110244999"/>
<proteinExistence type="predicted"/>
<dbReference type="GO" id="GO:0005634">
    <property type="term" value="C:nucleus"/>
    <property type="evidence" value="ECO:0007669"/>
    <property type="project" value="UniProtKB-SubCell"/>
</dbReference>
<dbReference type="PROSITE" id="PS00027">
    <property type="entry name" value="HOMEOBOX_1"/>
    <property type="match status" value="1"/>
</dbReference>
<evidence type="ECO:0000256" key="1">
    <source>
        <dbReference type="ARBA" id="ARBA00004123"/>
    </source>
</evidence>
<accession>A0A913XMZ2</accession>
<dbReference type="Pfam" id="PF00046">
    <property type="entry name" value="Homeodomain"/>
    <property type="match status" value="1"/>
</dbReference>
<evidence type="ECO:0000313" key="10">
    <source>
        <dbReference type="Proteomes" id="UP000887567"/>
    </source>
</evidence>
<protein>
    <recommendedName>
        <fullName evidence="8">Homeobox domain-containing protein</fullName>
    </recommendedName>
</protein>
<dbReference type="RefSeq" id="XP_020906909.1">
    <property type="nucleotide sequence ID" value="XM_021051250.2"/>
</dbReference>
<reference evidence="9" key="1">
    <citation type="submission" date="2022-11" db="UniProtKB">
        <authorList>
            <consortium name="EnsemblMetazoa"/>
        </authorList>
    </citation>
    <scope>IDENTIFICATION</scope>
</reference>
<evidence type="ECO:0000256" key="7">
    <source>
        <dbReference type="SAM" id="MobiDB-lite"/>
    </source>
</evidence>
<dbReference type="InterPro" id="IPR017970">
    <property type="entry name" value="Homeobox_CS"/>
</dbReference>
<dbReference type="InterPro" id="IPR050394">
    <property type="entry name" value="Homeobox_NK-like"/>
</dbReference>
<dbReference type="GO" id="GO:0000978">
    <property type="term" value="F:RNA polymerase II cis-regulatory region sequence-specific DNA binding"/>
    <property type="evidence" value="ECO:0007669"/>
    <property type="project" value="TreeGrafter"/>
</dbReference>
<evidence type="ECO:0000256" key="3">
    <source>
        <dbReference type="ARBA" id="ARBA00023155"/>
    </source>
</evidence>
<dbReference type="SMART" id="SM00389">
    <property type="entry name" value="HOX"/>
    <property type="match status" value="1"/>
</dbReference>
<keyword evidence="10" id="KW-1185">Reference proteome</keyword>
<evidence type="ECO:0000313" key="9">
    <source>
        <dbReference type="EnsemblMetazoa" id="XP_020906909.1"/>
    </source>
</evidence>
<keyword evidence="2 5" id="KW-0238">DNA-binding</keyword>
<keyword evidence="4 5" id="KW-0539">Nucleus</keyword>
<dbReference type="KEGG" id="epa:110244999"/>
<dbReference type="OrthoDB" id="5954982at2759"/>
<comment type="subcellular location">
    <subcellularLocation>
        <location evidence="1 5 6">Nucleus</location>
    </subcellularLocation>
</comment>
<organism evidence="9 10">
    <name type="scientific">Exaiptasia diaphana</name>
    <name type="common">Tropical sea anemone</name>
    <name type="synonym">Aiptasia pulchella</name>
    <dbReference type="NCBI Taxonomy" id="2652724"/>
    <lineage>
        <taxon>Eukaryota</taxon>
        <taxon>Metazoa</taxon>
        <taxon>Cnidaria</taxon>
        <taxon>Anthozoa</taxon>
        <taxon>Hexacorallia</taxon>
        <taxon>Actiniaria</taxon>
        <taxon>Aiptasiidae</taxon>
        <taxon>Exaiptasia</taxon>
    </lineage>
</organism>
<dbReference type="Proteomes" id="UP000887567">
    <property type="component" value="Unplaced"/>
</dbReference>
<feature type="domain" description="Homeobox" evidence="8">
    <location>
        <begin position="70"/>
        <end position="130"/>
    </location>
</feature>
<dbReference type="SUPFAM" id="SSF46689">
    <property type="entry name" value="Homeodomain-like"/>
    <property type="match status" value="1"/>
</dbReference>
<evidence type="ECO:0000256" key="6">
    <source>
        <dbReference type="RuleBase" id="RU000682"/>
    </source>
</evidence>
<dbReference type="AlphaFoldDB" id="A0A913XMZ2"/>
<evidence type="ECO:0000256" key="4">
    <source>
        <dbReference type="ARBA" id="ARBA00023242"/>
    </source>
</evidence>
<evidence type="ECO:0000256" key="2">
    <source>
        <dbReference type="ARBA" id="ARBA00023125"/>
    </source>
</evidence>